<keyword evidence="5" id="KW-0391">Immunity</keyword>
<sequence length="299" mass="33864">MGDFLGRNLAGCALFIVFAGVQFGNCDRDPSSFHFPDVAQLELSDVLNKNCGNTPYGEDRDRPLEGRLQESPWLVLFYFPEEQVNFCHGTLITTKHVLTTAVCASNIVPDETFISLGEYDTEKDQDCEQIKCSDPVQRRIPSKVIRHEQFDPETFENDLAMVVLDQDALLSDSVKPICLPLIKFEIGNVNLPNVYNALWTSKSRPQQYWMRYVELGRCRELVQNRIALAEGQICASSYRNETIEMIGGAGSALEVEYHNRIYQVAMLSIGILDAEPGTPFVYVDIPKYVKWIHDTVKNN</sequence>
<feature type="chain" id="PRO_5012145271" evidence="9">
    <location>
        <begin position="27"/>
        <end position="299"/>
    </location>
</feature>
<evidence type="ECO:0000256" key="3">
    <source>
        <dbReference type="ARBA" id="ARBA00022588"/>
    </source>
</evidence>
<dbReference type="InterPro" id="IPR001254">
    <property type="entry name" value="Trypsin_dom"/>
</dbReference>
<dbReference type="Pfam" id="PF00089">
    <property type="entry name" value="Trypsin"/>
    <property type="match status" value="1"/>
</dbReference>
<keyword evidence="4 9" id="KW-0732">Signal</keyword>
<evidence type="ECO:0000259" key="10">
    <source>
        <dbReference type="PROSITE" id="PS50240"/>
    </source>
</evidence>
<keyword evidence="7" id="KW-0325">Glycoprotein</keyword>
<evidence type="ECO:0000256" key="9">
    <source>
        <dbReference type="SAM" id="SignalP"/>
    </source>
</evidence>
<feature type="domain" description="Peptidase S1" evidence="10">
    <location>
        <begin position="55"/>
        <end position="297"/>
    </location>
</feature>
<dbReference type="InterPro" id="IPR009003">
    <property type="entry name" value="Peptidase_S1_PA"/>
</dbReference>
<evidence type="ECO:0000256" key="5">
    <source>
        <dbReference type="ARBA" id="ARBA00022859"/>
    </source>
</evidence>
<accession>A0A1W7R7J7</accession>
<name>A0A1W7R7J7_AEDAL</name>
<reference evidence="11" key="1">
    <citation type="submission" date="2016-03" db="EMBL/GenBank/DDBJ databases">
        <title>RNAseq analyses of the sensorial organs of adult female Aedes albopictus.</title>
        <authorList>
            <person name="Fabrizio L."/>
            <person name="Ribeiro J.M."/>
            <person name="Arca B."/>
        </authorList>
    </citation>
    <scope>NUCLEOTIDE SEQUENCE</scope>
</reference>
<comment type="similarity">
    <text evidence="8">Belongs to the peptidase S1 family. CLIP subfamily.</text>
</comment>
<dbReference type="PANTHER" id="PTHR24256">
    <property type="entry name" value="TRYPTASE-RELATED"/>
    <property type="match status" value="1"/>
</dbReference>
<evidence type="ECO:0000256" key="6">
    <source>
        <dbReference type="ARBA" id="ARBA00023157"/>
    </source>
</evidence>
<dbReference type="GO" id="GO:0045087">
    <property type="term" value="P:innate immune response"/>
    <property type="evidence" value="ECO:0007669"/>
    <property type="project" value="UniProtKB-KW"/>
</dbReference>
<dbReference type="InterPro" id="IPR051487">
    <property type="entry name" value="Ser/Thr_Proteases_Immune/Dev"/>
</dbReference>
<dbReference type="AlphaFoldDB" id="A0A1W7R7J7"/>
<keyword evidence="3" id="KW-0399">Innate immunity</keyword>
<organism evidence="11">
    <name type="scientific">Aedes albopictus</name>
    <name type="common">Asian tiger mosquito</name>
    <name type="synonym">Stegomyia albopicta</name>
    <dbReference type="NCBI Taxonomy" id="7160"/>
    <lineage>
        <taxon>Eukaryota</taxon>
        <taxon>Metazoa</taxon>
        <taxon>Ecdysozoa</taxon>
        <taxon>Arthropoda</taxon>
        <taxon>Hexapoda</taxon>
        <taxon>Insecta</taxon>
        <taxon>Pterygota</taxon>
        <taxon>Neoptera</taxon>
        <taxon>Endopterygota</taxon>
        <taxon>Diptera</taxon>
        <taxon>Nematocera</taxon>
        <taxon>Culicoidea</taxon>
        <taxon>Culicidae</taxon>
        <taxon>Culicinae</taxon>
        <taxon>Aedini</taxon>
        <taxon>Aedes</taxon>
        <taxon>Stegomyia</taxon>
    </lineage>
</organism>
<feature type="signal peptide" evidence="9">
    <location>
        <begin position="1"/>
        <end position="26"/>
    </location>
</feature>
<evidence type="ECO:0000256" key="4">
    <source>
        <dbReference type="ARBA" id="ARBA00022729"/>
    </source>
</evidence>
<dbReference type="GO" id="GO:0004252">
    <property type="term" value="F:serine-type endopeptidase activity"/>
    <property type="evidence" value="ECO:0007669"/>
    <property type="project" value="InterPro"/>
</dbReference>
<keyword evidence="11" id="KW-0645">Protease</keyword>
<dbReference type="VEuPathDB" id="VectorBase:AALF016105"/>
<dbReference type="PROSITE" id="PS50240">
    <property type="entry name" value="TRYPSIN_DOM"/>
    <property type="match status" value="1"/>
</dbReference>
<evidence type="ECO:0000256" key="2">
    <source>
        <dbReference type="ARBA" id="ARBA00022525"/>
    </source>
</evidence>
<dbReference type="SUPFAM" id="SSF50494">
    <property type="entry name" value="Trypsin-like serine proteases"/>
    <property type="match status" value="1"/>
</dbReference>
<proteinExistence type="inferred from homology"/>
<dbReference type="GO" id="GO:0006508">
    <property type="term" value="P:proteolysis"/>
    <property type="evidence" value="ECO:0007669"/>
    <property type="project" value="UniProtKB-KW"/>
</dbReference>
<keyword evidence="6" id="KW-1015">Disulfide bond</keyword>
<dbReference type="InterPro" id="IPR043504">
    <property type="entry name" value="Peptidase_S1_PA_chymotrypsin"/>
</dbReference>
<protein>
    <submittedName>
        <fullName evidence="11">Putative clip-domain serine protease</fullName>
    </submittedName>
</protein>
<keyword evidence="11" id="KW-0378">Hydrolase</keyword>
<evidence type="ECO:0000313" key="11">
    <source>
        <dbReference type="EMBL" id="JAV47065.1"/>
    </source>
</evidence>
<dbReference type="GO" id="GO:0005576">
    <property type="term" value="C:extracellular region"/>
    <property type="evidence" value="ECO:0007669"/>
    <property type="project" value="UniProtKB-SubCell"/>
</dbReference>
<evidence type="ECO:0000256" key="1">
    <source>
        <dbReference type="ARBA" id="ARBA00004613"/>
    </source>
</evidence>
<dbReference type="SMART" id="SM00020">
    <property type="entry name" value="Tryp_SPc"/>
    <property type="match status" value="1"/>
</dbReference>
<dbReference type="FunFam" id="2.40.10.10:FF:000028">
    <property type="entry name" value="Serine protease easter"/>
    <property type="match status" value="1"/>
</dbReference>
<evidence type="ECO:0000256" key="8">
    <source>
        <dbReference type="ARBA" id="ARBA00024195"/>
    </source>
</evidence>
<dbReference type="EMBL" id="GEHC01000580">
    <property type="protein sequence ID" value="JAV47065.1"/>
    <property type="molecule type" value="Transcribed_RNA"/>
</dbReference>
<evidence type="ECO:0000256" key="7">
    <source>
        <dbReference type="ARBA" id="ARBA00023180"/>
    </source>
</evidence>
<keyword evidence="2" id="KW-0964">Secreted</keyword>
<dbReference type="Gene3D" id="2.40.10.10">
    <property type="entry name" value="Trypsin-like serine proteases"/>
    <property type="match status" value="2"/>
</dbReference>
<comment type="subcellular location">
    <subcellularLocation>
        <location evidence="1">Secreted</location>
    </subcellularLocation>
</comment>
<dbReference type="VEuPathDB" id="VectorBase:AALC636_027510"/>
<dbReference type="VEuPathDB" id="VectorBase:AALFPA_041994"/>